<reference evidence="5" key="1">
    <citation type="submission" date="2024-01" db="EMBL/GenBank/DDBJ databases">
        <title>Bank of Algae and Cyanobacteria of the Azores (BACA) strain genomes.</title>
        <authorList>
            <person name="Luz R."/>
            <person name="Cordeiro R."/>
            <person name="Fonseca A."/>
            <person name="Goncalves V."/>
        </authorList>
    </citation>
    <scope>NUCLEOTIDE SEQUENCE</scope>
    <source>
        <strain evidence="5">BACA0141</strain>
    </source>
</reference>
<dbReference type="NCBIfam" id="TIGR00093">
    <property type="entry name" value="pseudouridine synthase"/>
    <property type="match status" value="1"/>
</dbReference>
<dbReference type="Pfam" id="PF00849">
    <property type="entry name" value="PseudoU_synth_2"/>
    <property type="match status" value="1"/>
</dbReference>
<dbReference type="GO" id="GO:0140098">
    <property type="term" value="F:catalytic activity, acting on RNA"/>
    <property type="evidence" value="ECO:0007669"/>
    <property type="project" value="UniProtKB-ARBA"/>
</dbReference>
<protein>
    <recommendedName>
        <fullName evidence="3">Pseudouridine synthase</fullName>
        <ecNumber evidence="3">5.4.99.-</ecNumber>
    </recommendedName>
</protein>
<dbReference type="PROSITE" id="PS01149">
    <property type="entry name" value="PSI_RSU"/>
    <property type="match status" value="1"/>
</dbReference>
<dbReference type="InterPro" id="IPR018496">
    <property type="entry name" value="PsdUridine_synth_RsuA/RluB_CS"/>
</dbReference>
<dbReference type="Proteomes" id="UP001333818">
    <property type="component" value="Unassembled WGS sequence"/>
</dbReference>
<comment type="caution">
    <text evidence="5">The sequence shown here is derived from an EMBL/GenBank/DDBJ whole genome shotgun (WGS) entry which is preliminary data.</text>
</comment>
<evidence type="ECO:0000256" key="2">
    <source>
        <dbReference type="ARBA" id="ARBA00023235"/>
    </source>
</evidence>
<dbReference type="GO" id="GO:0006364">
    <property type="term" value="P:rRNA processing"/>
    <property type="evidence" value="ECO:0007669"/>
    <property type="project" value="UniProtKB-ARBA"/>
</dbReference>
<evidence type="ECO:0000256" key="3">
    <source>
        <dbReference type="RuleBase" id="RU003887"/>
    </source>
</evidence>
<dbReference type="Gene3D" id="3.30.70.580">
    <property type="entry name" value="Pseudouridine synthase I, catalytic domain, N-terminal subdomain"/>
    <property type="match status" value="1"/>
</dbReference>
<dbReference type="PANTHER" id="PTHR47683">
    <property type="entry name" value="PSEUDOURIDINE SYNTHASE FAMILY PROTEIN-RELATED"/>
    <property type="match status" value="1"/>
</dbReference>
<dbReference type="InterPro" id="IPR050343">
    <property type="entry name" value="RsuA_PseudoU_synthase"/>
</dbReference>
<dbReference type="RefSeq" id="WP_330483724.1">
    <property type="nucleotide sequence ID" value="NZ_JAZBJZ010000038.1"/>
</dbReference>
<dbReference type="EC" id="5.4.99.-" evidence="3"/>
<keyword evidence="6" id="KW-1185">Reference proteome</keyword>
<keyword evidence="2 3" id="KW-0413">Isomerase</keyword>
<dbReference type="InterPro" id="IPR006145">
    <property type="entry name" value="PsdUridine_synth_RsuA/RluA"/>
</dbReference>
<dbReference type="Gene3D" id="3.30.70.1560">
    <property type="entry name" value="Alpha-L RNA-binding motif"/>
    <property type="match status" value="1"/>
</dbReference>
<dbReference type="GO" id="GO:0009982">
    <property type="term" value="F:pseudouridine synthase activity"/>
    <property type="evidence" value="ECO:0007669"/>
    <property type="project" value="InterPro"/>
</dbReference>
<dbReference type="PANTHER" id="PTHR47683:SF2">
    <property type="entry name" value="RNA-BINDING S4 DOMAIN-CONTAINING PROTEIN"/>
    <property type="match status" value="1"/>
</dbReference>
<dbReference type="GO" id="GO:0001522">
    <property type="term" value="P:pseudouridine synthesis"/>
    <property type="evidence" value="ECO:0007669"/>
    <property type="project" value="InterPro"/>
</dbReference>
<dbReference type="InterPro" id="IPR020103">
    <property type="entry name" value="PsdUridine_synth_cat_dom_sf"/>
</dbReference>
<evidence type="ECO:0000259" key="4">
    <source>
        <dbReference type="Pfam" id="PF00849"/>
    </source>
</evidence>
<dbReference type="EMBL" id="JAZBJZ010000038">
    <property type="protein sequence ID" value="MEE3717295.1"/>
    <property type="molecule type" value="Genomic_DNA"/>
</dbReference>
<sequence length="211" mass="24113">MRTVNSYQYILFYKPYGVLTQFSDRSETLHPTLKSYIPIADIYPVGRLDRDSEGLLLLTNHGQLQHRLSDPKFQHPRTYWVQVEGIPTPEALQALQQGVNVQDYKTRPALVKPLKMEPSLPPRDPPIRYRAAIPTTWLEITLAEGKNRQVRRMTAAVGFPTLRLVRAAIAHLRLDGLELGQWRSLTDSELKELYKLTGSAKDVRTGKKKTP</sequence>
<dbReference type="SUPFAM" id="SSF55120">
    <property type="entry name" value="Pseudouridine synthase"/>
    <property type="match status" value="1"/>
</dbReference>
<feature type="domain" description="Pseudouridine synthase RsuA/RluA-like" evidence="4">
    <location>
        <begin position="8"/>
        <end position="156"/>
    </location>
</feature>
<dbReference type="AlphaFoldDB" id="A0AAW9Q1I2"/>
<proteinExistence type="inferred from homology"/>
<evidence type="ECO:0000313" key="6">
    <source>
        <dbReference type="Proteomes" id="UP001333818"/>
    </source>
</evidence>
<dbReference type="GO" id="GO:0003723">
    <property type="term" value="F:RNA binding"/>
    <property type="evidence" value="ECO:0007669"/>
    <property type="project" value="InterPro"/>
</dbReference>
<accession>A0AAW9Q1I2</accession>
<comment type="similarity">
    <text evidence="1 3">Belongs to the pseudouridine synthase RsuA family.</text>
</comment>
<gene>
    <name evidence="5" type="ORF">V2H45_11095</name>
</gene>
<evidence type="ECO:0000313" key="5">
    <source>
        <dbReference type="EMBL" id="MEE3717295.1"/>
    </source>
</evidence>
<organism evidence="5 6">
    <name type="scientific">Tumidithrix elongata BACA0141</name>
    <dbReference type="NCBI Taxonomy" id="2716417"/>
    <lineage>
        <taxon>Bacteria</taxon>
        <taxon>Bacillati</taxon>
        <taxon>Cyanobacteriota</taxon>
        <taxon>Cyanophyceae</taxon>
        <taxon>Pseudanabaenales</taxon>
        <taxon>Pseudanabaenaceae</taxon>
        <taxon>Tumidithrix</taxon>
        <taxon>Tumidithrix elongata</taxon>
    </lineage>
</organism>
<dbReference type="InterPro" id="IPR000748">
    <property type="entry name" value="PsdUridine_synth_RsuA/RluB/E/F"/>
</dbReference>
<dbReference type="InterPro" id="IPR042092">
    <property type="entry name" value="PsdUridine_s_RsuA/RluB/E/F_cat"/>
</dbReference>
<name>A0AAW9Q1I2_9CYAN</name>
<dbReference type="InterPro" id="IPR020094">
    <property type="entry name" value="TruA/RsuA/RluB/E/F_N"/>
</dbReference>
<evidence type="ECO:0000256" key="1">
    <source>
        <dbReference type="ARBA" id="ARBA00008348"/>
    </source>
</evidence>